<dbReference type="EMBL" id="KN612259">
    <property type="protein sequence ID" value="KHJ75932.1"/>
    <property type="molecule type" value="Genomic_DNA"/>
</dbReference>
<dbReference type="AlphaFoldDB" id="A0A0B1RXJ5"/>
<protein>
    <submittedName>
        <fullName evidence="1">Uncharacterized protein</fullName>
    </submittedName>
</protein>
<proteinExistence type="predicted"/>
<gene>
    <name evidence="1" type="ORF">OESDEN_24449</name>
</gene>
<reference evidence="1 2" key="1">
    <citation type="submission" date="2014-03" db="EMBL/GenBank/DDBJ databases">
        <title>Draft genome of the hookworm Oesophagostomum dentatum.</title>
        <authorList>
            <person name="Mitreva M."/>
        </authorList>
    </citation>
    <scope>NUCLEOTIDE SEQUENCE [LARGE SCALE GENOMIC DNA]</scope>
    <source>
        <strain evidence="1 2">OD-Hann</strain>
    </source>
</reference>
<dbReference type="Proteomes" id="UP000053660">
    <property type="component" value="Unassembled WGS sequence"/>
</dbReference>
<name>A0A0B1RXJ5_OESDE</name>
<keyword evidence="2" id="KW-1185">Reference proteome</keyword>
<sequence length="95" mass="10948">MMCSASSGERFSQYVFSSTVCATTSSFLFTSRTGVEDFQGYREEIRFVVPLHLAHRLMSVYDIRQCYLYRTEVASAAKQNWVVYFKAYLQLAVVC</sequence>
<accession>A0A0B1RXJ5</accession>
<evidence type="ECO:0000313" key="1">
    <source>
        <dbReference type="EMBL" id="KHJ75932.1"/>
    </source>
</evidence>
<evidence type="ECO:0000313" key="2">
    <source>
        <dbReference type="Proteomes" id="UP000053660"/>
    </source>
</evidence>
<organism evidence="1 2">
    <name type="scientific">Oesophagostomum dentatum</name>
    <name type="common">Nodular worm</name>
    <dbReference type="NCBI Taxonomy" id="61180"/>
    <lineage>
        <taxon>Eukaryota</taxon>
        <taxon>Metazoa</taxon>
        <taxon>Ecdysozoa</taxon>
        <taxon>Nematoda</taxon>
        <taxon>Chromadorea</taxon>
        <taxon>Rhabditida</taxon>
        <taxon>Rhabditina</taxon>
        <taxon>Rhabditomorpha</taxon>
        <taxon>Strongyloidea</taxon>
        <taxon>Strongylidae</taxon>
        <taxon>Oesophagostomum</taxon>
    </lineage>
</organism>